<proteinExistence type="predicted"/>
<name>A0ABX1KA16_9MICO</name>
<feature type="domain" description="DUF305" evidence="2">
    <location>
        <begin position="61"/>
        <end position="213"/>
    </location>
</feature>
<gene>
    <name evidence="3" type="ORF">HF576_03485</name>
</gene>
<dbReference type="InterPro" id="IPR012347">
    <property type="entry name" value="Ferritin-like"/>
</dbReference>
<dbReference type="Proteomes" id="UP001429745">
    <property type="component" value="Unassembled WGS sequence"/>
</dbReference>
<feature type="chain" id="PRO_5047504959" evidence="1">
    <location>
        <begin position="20"/>
        <end position="218"/>
    </location>
</feature>
<dbReference type="EMBL" id="JABACI010000001">
    <property type="protein sequence ID" value="NLP82899.1"/>
    <property type="molecule type" value="Genomic_DNA"/>
</dbReference>
<evidence type="ECO:0000259" key="2">
    <source>
        <dbReference type="Pfam" id="PF03713"/>
    </source>
</evidence>
<reference evidence="3 4" key="1">
    <citation type="submission" date="2020-04" db="EMBL/GenBank/DDBJ databases">
        <title>CFH 90308 Microbacterium sp.</title>
        <authorList>
            <person name="Nie G."/>
            <person name="Ming H."/>
            <person name="Xia T."/>
        </authorList>
    </citation>
    <scope>NUCLEOTIDE SEQUENCE [LARGE SCALE GENOMIC DNA]</scope>
    <source>
        <strain evidence="3 4">CFH 90308</strain>
    </source>
</reference>
<protein>
    <submittedName>
        <fullName evidence="3">DUF305 domain-containing protein</fullName>
    </submittedName>
</protein>
<dbReference type="RefSeq" id="WP_168911366.1">
    <property type="nucleotide sequence ID" value="NZ_JABACI010000001.1"/>
</dbReference>
<feature type="signal peptide" evidence="1">
    <location>
        <begin position="1"/>
        <end position="19"/>
    </location>
</feature>
<evidence type="ECO:0000313" key="3">
    <source>
        <dbReference type="EMBL" id="NLP82899.1"/>
    </source>
</evidence>
<dbReference type="InterPro" id="IPR005183">
    <property type="entry name" value="DUF305_CopM-like"/>
</dbReference>
<dbReference type="Gene3D" id="1.20.1260.10">
    <property type="match status" value="1"/>
</dbReference>
<accession>A0ABX1KA16</accession>
<comment type="caution">
    <text evidence="3">The sequence shown here is derived from an EMBL/GenBank/DDBJ whole genome shotgun (WGS) entry which is preliminary data.</text>
</comment>
<evidence type="ECO:0000256" key="1">
    <source>
        <dbReference type="SAM" id="SignalP"/>
    </source>
</evidence>
<keyword evidence="4" id="KW-1185">Reference proteome</keyword>
<sequence>MRRAVAVVALSLALVTAGAAVAIAIAAGTDAAGRAASEPTTPGGAESLGGATATARVTADDYCYVEAMIYYRVEETELAQSLLAKDGVAPEARAFAAETAERDAAELEHLREWYVSWADARPLEPPADGPCAGHGADHAQMPGMPSWSRQLALAEAVPPVAEREFIGILQAQTTGMVALVSLILDGDPHPDVRESAEGVLARASEDAEMLDELLVGLP</sequence>
<evidence type="ECO:0000313" key="4">
    <source>
        <dbReference type="Proteomes" id="UP001429745"/>
    </source>
</evidence>
<dbReference type="Pfam" id="PF03713">
    <property type="entry name" value="DUF305"/>
    <property type="match status" value="1"/>
</dbReference>
<keyword evidence="1" id="KW-0732">Signal</keyword>
<organism evidence="3 4">
    <name type="scientific">Microbacterium salsuginis</name>
    <dbReference type="NCBI Taxonomy" id="2722803"/>
    <lineage>
        <taxon>Bacteria</taxon>
        <taxon>Bacillati</taxon>
        <taxon>Actinomycetota</taxon>
        <taxon>Actinomycetes</taxon>
        <taxon>Micrococcales</taxon>
        <taxon>Microbacteriaceae</taxon>
        <taxon>Microbacterium</taxon>
    </lineage>
</organism>